<accession>A0A0F3QFM7</accession>
<feature type="compositionally biased region" description="Basic and acidic residues" evidence="1">
    <location>
        <begin position="68"/>
        <end position="80"/>
    </location>
</feature>
<feature type="chain" id="PRO_5002465654" description="Lipoprotein" evidence="2">
    <location>
        <begin position="26"/>
        <end position="104"/>
    </location>
</feature>
<dbReference type="Proteomes" id="UP000033689">
    <property type="component" value="Unassembled WGS sequence"/>
</dbReference>
<evidence type="ECO:0008006" key="5">
    <source>
        <dbReference type="Google" id="ProtNLM"/>
    </source>
</evidence>
<evidence type="ECO:0000256" key="2">
    <source>
        <dbReference type="SAM" id="SignalP"/>
    </source>
</evidence>
<name>A0A0F3QFM7_RICBE</name>
<organism evidence="3 4">
    <name type="scientific">Rickettsia bellii str. RML Mogi</name>
    <dbReference type="NCBI Taxonomy" id="1359194"/>
    <lineage>
        <taxon>Bacteria</taxon>
        <taxon>Pseudomonadati</taxon>
        <taxon>Pseudomonadota</taxon>
        <taxon>Alphaproteobacteria</taxon>
        <taxon>Rickettsiales</taxon>
        <taxon>Rickettsiaceae</taxon>
        <taxon>Rickettsieae</taxon>
        <taxon>Rickettsia</taxon>
        <taxon>belli group</taxon>
    </lineage>
</organism>
<dbReference type="PATRIC" id="fig|1359194.3.peg.1683"/>
<feature type="compositionally biased region" description="Polar residues" evidence="1">
    <location>
        <begin position="34"/>
        <end position="47"/>
    </location>
</feature>
<proteinExistence type="predicted"/>
<feature type="signal peptide" evidence="2">
    <location>
        <begin position="1"/>
        <end position="25"/>
    </location>
</feature>
<sequence length="104" mass="11746">MKLSIYKKLKLLGSILIIGATPLLASFLNSCKIESSNQNKDNNSTDQNTDHMKDDNKDPKPNNTPDQNTDHMKDDNKDPKPNNTPPEKPKKNCKISILFPLTHF</sequence>
<protein>
    <recommendedName>
        <fullName evidence="5">Lipoprotein</fullName>
    </recommendedName>
</protein>
<gene>
    <name evidence="3" type="ORF">RBEMOGI_1646</name>
</gene>
<feature type="region of interest" description="Disordered" evidence="1">
    <location>
        <begin position="34"/>
        <end position="104"/>
    </location>
</feature>
<reference evidence="3 4" key="1">
    <citation type="submission" date="2015-02" db="EMBL/GenBank/DDBJ databases">
        <title>Genome Sequencing of Rickettsiales.</title>
        <authorList>
            <person name="Daugherty S.C."/>
            <person name="Su Q."/>
            <person name="Abolude K."/>
            <person name="Beier-Sexton M."/>
            <person name="Carlyon J.A."/>
            <person name="Carter R."/>
            <person name="Day N.P."/>
            <person name="Dumler S.J."/>
            <person name="Dyachenko V."/>
            <person name="Godinez A."/>
            <person name="Kurtti T.J."/>
            <person name="Lichay M."/>
            <person name="Mullins K.E."/>
            <person name="Ott S."/>
            <person name="Pappas-Brown V."/>
            <person name="Paris D.H."/>
            <person name="Patel P."/>
            <person name="Richards A.L."/>
            <person name="Sadzewicz L."/>
            <person name="Sears K."/>
            <person name="Seidman D."/>
            <person name="Sengamalay N."/>
            <person name="Stenos J."/>
            <person name="Tallon L.J."/>
            <person name="Vincent G."/>
            <person name="Fraser C.M."/>
            <person name="Munderloh U."/>
            <person name="Dunning-Hotopp J.C."/>
        </authorList>
    </citation>
    <scope>NUCLEOTIDE SEQUENCE [LARGE SCALE GENOMIC DNA]</scope>
    <source>
        <strain evidence="3 4">RML Mogi</strain>
    </source>
</reference>
<evidence type="ECO:0000256" key="1">
    <source>
        <dbReference type="SAM" id="MobiDB-lite"/>
    </source>
</evidence>
<evidence type="ECO:0000313" key="4">
    <source>
        <dbReference type="Proteomes" id="UP000033689"/>
    </source>
</evidence>
<feature type="compositionally biased region" description="Basic and acidic residues" evidence="1">
    <location>
        <begin position="48"/>
        <end position="60"/>
    </location>
</feature>
<dbReference type="AlphaFoldDB" id="A0A0F3QFM7"/>
<comment type="caution">
    <text evidence="3">The sequence shown here is derived from an EMBL/GenBank/DDBJ whole genome shotgun (WGS) entry which is preliminary data.</text>
</comment>
<evidence type="ECO:0000313" key="3">
    <source>
        <dbReference type="EMBL" id="KJV91052.1"/>
    </source>
</evidence>
<dbReference type="EMBL" id="LAOJ01000003">
    <property type="protein sequence ID" value="KJV91052.1"/>
    <property type="molecule type" value="Genomic_DNA"/>
</dbReference>
<keyword evidence="2" id="KW-0732">Signal</keyword>